<protein>
    <recommendedName>
        <fullName evidence="3">DUF2097 domain-containing protein</fullName>
    </recommendedName>
</protein>
<dbReference type="Pfam" id="PF09870">
    <property type="entry name" value="DUF2097"/>
    <property type="match status" value="1"/>
</dbReference>
<gene>
    <name evidence="1" type="ORF">SDC9_03812</name>
    <name evidence="2" type="ORF">SDC9_17861</name>
</gene>
<dbReference type="AlphaFoldDB" id="A0A644SXC0"/>
<name>A0A644SXC0_9ZZZZ</name>
<sequence length="99" mass="11358">MFMKEEIVLKPDEALEYVKLNVKEEDVLELSYNRVYAPGDVLSIQTEEEFGEENIIVSLHLNGELVSDVVRVNLNDIKDDLLEIGHITDEKETIIVIKD</sequence>
<evidence type="ECO:0008006" key="3">
    <source>
        <dbReference type="Google" id="ProtNLM"/>
    </source>
</evidence>
<dbReference type="EMBL" id="VSSQ01000006">
    <property type="protein sequence ID" value="MPL58281.1"/>
    <property type="molecule type" value="Genomic_DNA"/>
</dbReference>
<evidence type="ECO:0000313" key="2">
    <source>
        <dbReference type="EMBL" id="MPL72081.1"/>
    </source>
</evidence>
<proteinExistence type="predicted"/>
<evidence type="ECO:0000313" key="1">
    <source>
        <dbReference type="EMBL" id="MPL58281.1"/>
    </source>
</evidence>
<dbReference type="EMBL" id="VSSQ01000063">
    <property type="protein sequence ID" value="MPL72081.1"/>
    <property type="molecule type" value="Genomic_DNA"/>
</dbReference>
<organism evidence="1">
    <name type="scientific">bioreactor metagenome</name>
    <dbReference type="NCBI Taxonomy" id="1076179"/>
    <lineage>
        <taxon>unclassified sequences</taxon>
        <taxon>metagenomes</taxon>
        <taxon>ecological metagenomes</taxon>
    </lineage>
</organism>
<accession>A0A644SXC0</accession>
<reference evidence="1" key="1">
    <citation type="submission" date="2019-08" db="EMBL/GenBank/DDBJ databases">
        <authorList>
            <person name="Kucharzyk K."/>
            <person name="Murdoch R.W."/>
            <person name="Higgins S."/>
            <person name="Loffler F."/>
        </authorList>
    </citation>
    <scope>NUCLEOTIDE SEQUENCE</scope>
</reference>
<dbReference type="InterPro" id="IPR019208">
    <property type="entry name" value="DUF2097"/>
</dbReference>
<comment type="caution">
    <text evidence="1">The sequence shown here is derived from an EMBL/GenBank/DDBJ whole genome shotgun (WGS) entry which is preliminary data.</text>
</comment>